<reference evidence="5 6" key="1">
    <citation type="submission" date="2023-07" db="EMBL/GenBank/DDBJ databases">
        <title>Sorghum-associated microbial communities from plants grown in Nebraska, USA.</title>
        <authorList>
            <person name="Schachtman D."/>
        </authorList>
    </citation>
    <scope>NUCLEOTIDE SEQUENCE [LARGE SCALE GENOMIC DNA]</scope>
    <source>
        <strain evidence="5 6">DS1307</strain>
    </source>
</reference>
<keyword evidence="3" id="KW-0804">Transcription</keyword>
<dbReference type="InterPro" id="IPR020449">
    <property type="entry name" value="Tscrpt_reg_AraC-type_HTH"/>
</dbReference>
<dbReference type="PANTHER" id="PTHR43280">
    <property type="entry name" value="ARAC-FAMILY TRANSCRIPTIONAL REGULATOR"/>
    <property type="match status" value="1"/>
</dbReference>
<protein>
    <submittedName>
        <fullName evidence="5">AraC family transcriptional activator of pobA</fullName>
    </submittedName>
</protein>
<evidence type="ECO:0000256" key="2">
    <source>
        <dbReference type="ARBA" id="ARBA00023125"/>
    </source>
</evidence>
<dbReference type="SUPFAM" id="SSF46689">
    <property type="entry name" value="Homeodomain-like"/>
    <property type="match status" value="2"/>
</dbReference>
<dbReference type="CDD" id="cd06999">
    <property type="entry name" value="cupin_HpaA-like_N"/>
    <property type="match status" value="1"/>
</dbReference>
<feature type="domain" description="HTH araC/xylS-type" evidence="4">
    <location>
        <begin position="180"/>
        <end position="278"/>
    </location>
</feature>
<evidence type="ECO:0000313" key="5">
    <source>
        <dbReference type="EMBL" id="MDP9836407.1"/>
    </source>
</evidence>
<keyword evidence="2" id="KW-0238">DNA-binding</keyword>
<evidence type="ECO:0000259" key="4">
    <source>
        <dbReference type="PROSITE" id="PS01124"/>
    </source>
</evidence>
<dbReference type="InterPro" id="IPR009057">
    <property type="entry name" value="Homeodomain-like_sf"/>
</dbReference>
<dbReference type="EMBL" id="JAUSRF010000003">
    <property type="protein sequence ID" value="MDP9836407.1"/>
    <property type="molecule type" value="Genomic_DNA"/>
</dbReference>
<dbReference type="PANTHER" id="PTHR43280:SF32">
    <property type="entry name" value="TRANSCRIPTIONAL REGULATORY PROTEIN"/>
    <property type="match status" value="1"/>
</dbReference>
<dbReference type="InterPro" id="IPR013096">
    <property type="entry name" value="Cupin_2"/>
</dbReference>
<dbReference type="RefSeq" id="WP_306832073.1">
    <property type="nucleotide sequence ID" value="NZ_JAUSRF010000003.1"/>
</dbReference>
<dbReference type="Pfam" id="PF12833">
    <property type="entry name" value="HTH_18"/>
    <property type="match status" value="1"/>
</dbReference>
<dbReference type="SMART" id="SM00342">
    <property type="entry name" value="HTH_ARAC"/>
    <property type="match status" value="1"/>
</dbReference>
<keyword evidence="1" id="KW-0805">Transcription regulation</keyword>
<evidence type="ECO:0000256" key="1">
    <source>
        <dbReference type="ARBA" id="ARBA00023015"/>
    </source>
</evidence>
<dbReference type="Proteomes" id="UP001241472">
    <property type="component" value="Unassembled WGS sequence"/>
</dbReference>
<dbReference type="Pfam" id="PF07883">
    <property type="entry name" value="Cupin_2"/>
    <property type="match status" value="1"/>
</dbReference>
<sequence length="287" mass="32369">MSHFIPTFDLYGEDRGHEPDFRLHCETIASRSSTYHWEIGLHRHEHFMQFLYIWHGSGDAILDGQTTTLTPPCVVFVPPGPVHGFRFSRDIAGHVITAATASRTDMAGRDARVIQLEEKSPDADYLHRTFHRIADEYDAARPGRMDILDAYLSIVTALIHRSDAAATKAGFIDDAQRHVLALNELIGRHFRQQMTVSEYAARLGLSPTHLNRTVRKVTGMTAHELIIGRTIDEAKRALALTGASIRHISENLGFSDATYFARCFRQRTGMSPRDYRRNQRMQAGNGS</sequence>
<accession>A0ABT9PPN6</accession>
<evidence type="ECO:0000256" key="3">
    <source>
        <dbReference type="ARBA" id="ARBA00023163"/>
    </source>
</evidence>
<dbReference type="PROSITE" id="PS01124">
    <property type="entry name" value="HTH_ARAC_FAMILY_2"/>
    <property type="match status" value="1"/>
</dbReference>
<name>A0ABT9PPN6_9HYPH</name>
<gene>
    <name evidence="5" type="ORF">J2T09_001151</name>
</gene>
<proteinExistence type="predicted"/>
<keyword evidence="6" id="KW-1185">Reference proteome</keyword>
<dbReference type="SUPFAM" id="SSF51182">
    <property type="entry name" value="RmlC-like cupins"/>
    <property type="match status" value="1"/>
</dbReference>
<dbReference type="Gene3D" id="1.10.10.60">
    <property type="entry name" value="Homeodomain-like"/>
    <property type="match status" value="1"/>
</dbReference>
<comment type="caution">
    <text evidence="5">The sequence shown here is derived from an EMBL/GenBank/DDBJ whole genome shotgun (WGS) entry which is preliminary data.</text>
</comment>
<dbReference type="InterPro" id="IPR018060">
    <property type="entry name" value="HTH_AraC"/>
</dbReference>
<dbReference type="Gene3D" id="2.60.120.10">
    <property type="entry name" value="Jelly Rolls"/>
    <property type="match status" value="1"/>
</dbReference>
<dbReference type="PRINTS" id="PR00032">
    <property type="entry name" value="HTHARAC"/>
</dbReference>
<organism evidence="5 6">
    <name type="scientific">Neorhizobium huautlense</name>
    <dbReference type="NCBI Taxonomy" id="67774"/>
    <lineage>
        <taxon>Bacteria</taxon>
        <taxon>Pseudomonadati</taxon>
        <taxon>Pseudomonadota</taxon>
        <taxon>Alphaproteobacteria</taxon>
        <taxon>Hyphomicrobiales</taxon>
        <taxon>Rhizobiaceae</taxon>
        <taxon>Rhizobium/Agrobacterium group</taxon>
        <taxon>Neorhizobium</taxon>
    </lineage>
</organism>
<evidence type="ECO:0000313" key="6">
    <source>
        <dbReference type="Proteomes" id="UP001241472"/>
    </source>
</evidence>
<dbReference type="InterPro" id="IPR011051">
    <property type="entry name" value="RmlC_Cupin_sf"/>
</dbReference>
<dbReference type="InterPro" id="IPR047264">
    <property type="entry name" value="Cupin_HpaA-like_N"/>
</dbReference>
<dbReference type="InterPro" id="IPR014710">
    <property type="entry name" value="RmlC-like_jellyroll"/>
</dbReference>